<evidence type="ECO:0000313" key="9">
    <source>
        <dbReference type="Proteomes" id="UP001576784"/>
    </source>
</evidence>
<reference evidence="8 9" key="1">
    <citation type="submission" date="2024-09" db="EMBL/GenBank/DDBJ databases">
        <title>Floridaenema gen nov. (Aerosakkonemataceae, Aerosakkonematales ord. nov., Cyanobacteria) from benthic tropical and subtropical fresh waters, with the description of four new species.</title>
        <authorList>
            <person name="Moretto J.A."/>
            <person name="Berthold D.E."/>
            <person name="Lefler F.W."/>
            <person name="Huang I.-S."/>
            <person name="Laughinghouse H. IV."/>
        </authorList>
    </citation>
    <scope>NUCLEOTIDE SEQUENCE [LARGE SCALE GENOMIC DNA]</scope>
    <source>
        <strain evidence="8 9">BLCC-F50</strain>
    </source>
</reference>
<feature type="modified residue" description="4-aspartylphosphate" evidence="5">
    <location>
        <position position="89"/>
    </location>
</feature>
<keyword evidence="4" id="KW-0902">Two-component regulatory system</keyword>
<dbReference type="InterPro" id="IPR005467">
    <property type="entry name" value="His_kinase_dom"/>
</dbReference>
<dbReference type="InterPro" id="IPR011006">
    <property type="entry name" value="CheY-like_superfamily"/>
</dbReference>
<dbReference type="GO" id="GO:0005524">
    <property type="term" value="F:ATP binding"/>
    <property type="evidence" value="ECO:0007669"/>
    <property type="project" value="UniProtKB-KW"/>
</dbReference>
<dbReference type="EMBL" id="JBHFNR010000251">
    <property type="protein sequence ID" value="MFB2897320.1"/>
    <property type="molecule type" value="Genomic_DNA"/>
</dbReference>
<name>A0ABV4Y0S5_9CYAN</name>
<accession>A0ABV4Y0S5</accession>
<evidence type="ECO:0000259" key="6">
    <source>
        <dbReference type="PROSITE" id="PS50109"/>
    </source>
</evidence>
<keyword evidence="8" id="KW-0067">ATP-binding</keyword>
<dbReference type="EC" id="2.7.13.3" evidence="2"/>
<dbReference type="SUPFAM" id="SSF55874">
    <property type="entry name" value="ATPase domain of HSP90 chaperone/DNA topoisomerase II/histidine kinase"/>
    <property type="match status" value="1"/>
</dbReference>
<dbReference type="Gene3D" id="3.40.50.2300">
    <property type="match status" value="1"/>
</dbReference>
<gene>
    <name evidence="8" type="ORF">ACE1CI_30760</name>
</gene>
<proteinExistence type="predicted"/>
<comment type="caution">
    <text evidence="8">The sequence shown here is derived from an EMBL/GenBank/DDBJ whole genome shotgun (WGS) entry which is preliminary data.</text>
</comment>
<evidence type="ECO:0000256" key="3">
    <source>
        <dbReference type="ARBA" id="ARBA00022777"/>
    </source>
</evidence>
<evidence type="ECO:0000256" key="5">
    <source>
        <dbReference type="PROSITE-ProRule" id="PRU00169"/>
    </source>
</evidence>
<evidence type="ECO:0000259" key="7">
    <source>
        <dbReference type="PROSITE" id="PS50110"/>
    </source>
</evidence>
<dbReference type="InterPro" id="IPR036890">
    <property type="entry name" value="HATPase_C_sf"/>
</dbReference>
<feature type="domain" description="Response regulatory" evidence="7">
    <location>
        <begin position="34"/>
        <end position="158"/>
    </location>
</feature>
<feature type="domain" description="Histidine kinase" evidence="6">
    <location>
        <begin position="204"/>
        <end position="461"/>
    </location>
</feature>
<dbReference type="SUPFAM" id="SSF47384">
    <property type="entry name" value="Homodimeric domain of signal transducing histidine kinase"/>
    <property type="match status" value="1"/>
</dbReference>
<dbReference type="InterPro" id="IPR004358">
    <property type="entry name" value="Sig_transdc_His_kin-like_C"/>
</dbReference>
<evidence type="ECO:0000313" key="8">
    <source>
        <dbReference type="EMBL" id="MFB2897320.1"/>
    </source>
</evidence>
<evidence type="ECO:0000256" key="1">
    <source>
        <dbReference type="ARBA" id="ARBA00000085"/>
    </source>
</evidence>
<dbReference type="SMART" id="SM00387">
    <property type="entry name" value="HATPase_c"/>
    <property type="match status" value="1"/>
</dbReference>
<dbReference type="SMART" id="SM00448">
    <property type="entry name" value="REC"/>
    <property type="match status" value="1"/>
</dbReference>
<dbReference type="PROSITE" id="PS50109">
    <property type="entry name" value="HIS_KIN"/>
    <property type="match status" value="1"/>
</dbReference>
<dbReference type="PROSITE" id="PS50110">
    <property type="entry name" value="RESPONSE_REGULATORY"/>
    <property type="match status" value="1"/>
</dbReference>
<sequence length="471" mass="52222">MDNNNQLLLDDENDDFLIVEDDTDLIDGEVNAWKVAIVDDDPTVHQATKLALKNFAFENKSLNFLCAYSGSEAKQLIGENPDIAFILLDVVMETNDAGLQVVRYIREELNNQNIQIILRTGQPGEAPEESVIIAYKINDYKLKTELTRQKLITAVVSALRAYQNAIDLETQANNLAQALHTLEKTQLQLIQSEKMSTLGHLVTGIAYEINNPLGWISGNLSLLEESVTNLLHLVELQEQQCPSICADIKSKIEEIDLEYLHNDLPKLISSTKEGIYRLRHLSSCLTTFSKTDNGATTVNIHECIDSTLLILKHRLRANNYHPAIEVLKEYGNIPLVECFPGELNQVLMNLLNNAIDAVKESNRGRSFADIQANPNRITIQTAIKHETHIVIRIQDNGVGMSEVVKQQACEPFFTTKPAQGARGLGLAIVRQIVVEKHGGSIEVISSPGEGSEFAIVLPSSASDDRTSAPRL</sequence>
<keyword evidence="9" id="KW-1185">Reference proteome</keyword>
<dbReference type="InterPro" id="IPR036097">
    <property type="entry name" value="HisK_dim/P_sf"/>
</dbReference>
<comment type="catalytic activity">
    <reaction evidence="1">
        <text>ATP + protein L-histidine = ADP + protein N-phospho-L-histidine.</text>
        <dbReference type="EC" id="2.7.13.3"/>
    </reaction>
</comment>
<protein>
    <recommendedName>
        <fullName evidence="2">histidine kinase</fullName>
        <ecNumber evidence="2">2.7.13.3</ecNumber>
    </recommendedName>
</protein>
<dbReference type="Gene3D" id="3.30.565.10">
    <property type="entry name" value="Histidine kinase-like ATPase, C-terminal domain"/>
    <property type="match status" value="1"/>
</dbReference>
<dbReference type="PRINTS" id="PR00344">
    <property type="entry name" value="BCTRLSENSOR"/>
</dbReference>
<dbReference type="Pfam" id="PF00072">
    <property type="entry name" value="Response_reg"/>
    <property type="match status" value="1"/>
</dbReference>
<dbReference type="PANTHER" id="PTHR43065:SF50">
    <property type="entry name" value="HISTIDINE KINASE"/>
    <property type="match status" value="1"/>
</dbReference>
<dbReference type="Pfam" id="PF02518">
    <property type="entry name" value="HATPase_c"/>
    <property type="match status" value="1"/>
</dbReference>
<keyword evidence="3" id="KW-0418">Kinase</keyword>
<dbReference type="InterPro" id="IPR003594">
    <property type="entry name" value="HATPase_dom"/>
</dbReference>
<keyword evidence="5" id="KW-0597">Phosphoprotein</keyword>
<keyword evidence="3" id="KW-0808">Transferase</keyword>
<dbReference type="Proteomes" id="UP001576784">
    <property type="component" value="Unassembled WGS sequence"/>
</dbReference>
<dbReference type="CDD" id="cd00156">
    <property type="entry name" value="REC"/>
    <property type="match status" value="1"/>
</dbReference>
<organism evidence="8 9">
    <name type="scientific">Floridaenema flaviceps BLCC-F50</name>
    <dbReference type="NCBI Taxonomy" id="3153642"/>
    <lineage>
        <taxon>Bacteria</taxon>
        <taxon>Bacillati</taxon>
        <taxon>Cyanobacteriota</taxon>
        <taxon>Cyanophyceae</taxon>
        <taxon>Oscillatoriophycideae</taxon>
        <taxon>Aerosakkonematales</taxon>
        <taxon>Aerosakkonemataceae</taxon>
        <taxon>Floridanema</taxon>
        <taxon>Floridanema flaviceps</taxon>
    </lineage>
</organism>
<dbReference type="Gene3D" id="1.10.287.130">
    <property type="match status" value="1"/>
</dbReference>
<dbReference type="InterPro" id="IPR001789">
    <property type="entry name" value="Sig_transdc_resp-reg_receiver"/>
</dbReference>
<dbReference type="SUPFAM" id="SSF52172">
    <property type="entry name" value="CheY-like"/>
    <property type="match status" value="1"/>
</dbReference>
<evidence type="ECO:0000256" key="2">
    <source>
        <dbReference type="ARBA" id="ARBA00012438"/>
    </source>
</evidence>
<keyword evidence="8" id="KW-0547">Nucleotide-binding</keyword>
<evidence type="ECO:0000256" key="4">
    <source>
        <dbReference type="ARBA" id="ARBA00023012"/>
    </source>
</evidence>
<dbReference type="PANTHER" id="PTHR43065">
    <property type="entry name" value="SENSOR HISTIDINE KINASE"/>
    <property type="match status" value="1"/>
</dbReference>